<name>A0ABT7P5Y8_MYCIT</name>
<feature type="transmembrane region" description="Helical" evidence="1">
    <location>
        <begin position="107"/>
        <end position="129"/>
    </location>
</feature>
<dbReference type="RefSeq" id="WP_142304829.1">
    <property type="nucleotide sequence ID" value="NZ_CP012886.2"/>
</dbReference>
<accession>A0ABT7P5Y8</accession>
<evidence type="ECO:0000313" key="2">
    <source>
        <dbReference type="EMBL" id="MDM3928692.1"/>
    </source>
</evidence>
<gene>
    <name evidence="2" type="ORF">QRB35_22025</name>
</gene>
<evidence type="ECO:0000313" key="3">
    <source>
        <dbReference type="Proteomes" id="UP001529272"/>
    </source>
</evidence>
<comment type="caution">
    <text evidence="2">The sequence shown here is derived from an EMBL/GenBank/DDBJ whole genome shotgun (WGS) entry which is preliminary data.</text>
</comment>
<proteinExistence type="predicted"/>
<keyword evidence="3" id="KW-1185">Reference proteome</keyword>
<reference evidence="2" key="2">
    <citation type="submission" date="2023-06" db="EMBL/GenBank/DDBJ databases">
        <authorList>
            <person name="Spilker T."/>
        </authorList>
    </citation>
    <scope>NUCLEOTIDE SEQUENCE</scope>
    <source>
        <strain evidence="2">FLAC1071</strain>
    </source>
</reference>
<reference evidence="2" key="1">
    <citation type="submission" date="2023-06" db="EMBL/GenBank/DDBJ databases">
        <title>Itaconate inhibition of nontuberculous mycobacteria.</title>
        <authorList>
            <person name="Breen P."/>
            <person name="Zimbric M."/>
            <person name="Caverly L."/>
        </authorList>
    </citation>
    <scope>NUCLEOTIDE SEQUENCE</scope>
    <source>
        <strain evidence="2">FLAC1071</strain>
    </source>
</reference>
<feature type="transmembrane region" description="Helical" evidence="1">
    <location>
        <begin position="67"/>
        <end position="87"/>
    </location>
</feature>
<dbReference type="Proteomes" id="UP001529272">
    <property type="component" value="Unassembled WGS sequence"/>
</dbReference>
<feature type="transmembrane region" description="Helical" evidence="1">
    <location>
        <begin position="320"/>
        <end position="340"/>
    </location>
</feature>
<sequence>MTFTPWKLGLGDTAGLGAADAGGSAAMFVSWLNLADSDGGKLANYRLFLHTSDFSFTSNLCGTAVEYLYVFTLAIGAHAAALQNIILNPDAWLTPLSNLYGTLTGKIYGAIPPVILAIGAFATLAFSIYLRRGPSGSAVQVSKAQWSRLSSGVILLGMVAILAANPLRIIKDALGYLLGFASFLTHTGDDGGIGTRVHSGNADLLRSLTFLMNWRSDLNTECARDWSHMINTGGGPPGCAAQLPGSSPNPASVLAALLGLAFVVAMFYFAAVVGAYLFNQVGLTIVYLTGLVYIAVAAILKRRPYDPLSRTLARAGVHALLALGYWFVAALIPGALIVVGEWATQHVPTWVAVAIMGVVYFYLAKLIRNISKNRESLYSLFRDRIERSQRWKVFYSESGPTVLGTMMQGAAGDPKAWAAEQYNKTRDAVAGHWNRFLRSGADSEGVVMTTPQVLPDTPEFAAVLTRADTYTAPPGERPATVSGDDMTTPAALGGVLVDPLESQDYHKIVVIEPGGRVEVGRPAQLSDLTRAIDSETPTALPPVFFRGGIPHLGGPLVAARPEASAPPTSAGQRDDLPPALTGFADAMADHWRRIDARANRLYEEASALNRRGARSADSTADQIDRGTAVFGGAPPVDAAAAPAGGRKGDAGTLVQLRTLLDSSARAQRLIHNRNLLRARGVTAPVTIPDEDESAQELYFVVDRSGRKRVRPRLGLGFGDAI</sequence>
<keyword evidence="1" id="KW-1133">Transmembrane helix</keyword>
<feature type="transmembrane region" description="Helical" evidence="1">
    <location>
        <begin position="284"/>
        <end position="300"/>
    </location>
</feature>
<evidence type="ECO:0008006" key="4">
    <source>
        <dbReference type="Google" id="ProtNLM"/>
    </source>
</evidence>
<feature type="transmembrane region" description="Helical" evidence="1">
    <location>
        <begin position="149"/>
        <end position="167"/>
    </location>
</feature>
<keyword evidence="1" id="KW-0472">Membrane</keyword>
<dbReference type="EMBL" id="JASZZX010000025">
    <property type="protein sequence ID" value="MDM3928692.1"/>
    <property type="molecule type" value="Genomic_DNA"/>
</dbReference>
<protein>
    <recommendedName>
        <fullName evidence="4">Amino acid permease</fullName>
    </recommendedName>
</protein>
<feature type="transmembrane region" description="Helical" evidence="1">
    <location>
        <begin position="253"/>
        <end position="278"/>
    </location>
</feature>
<organism evidence="2 3">
    <name type="scientific">Mycobacterium intracellulare subsp. chimaera</name>
    <dbReference type="NCBI Taxonomy" id="222805"/>
    <lineage>
        <taxon>Bacteria</taxon>
        <taxon>Bacillati</taxon>
        <taxon>Actinomycetota</taxon>
        <taxon>Actinomycetes</taxon>
        <taxon>Mycobacteriales</taxon>
        <taxon>Mycobacteriaceae</taxon>
        <taxon>Mycobacterium</taxon>
        <taxon>Mycobacterium avium complex (MAC)</taxon>
    </lineage>
</organism>
<feature type="transmembrane region" description="Helical" evidence="1">
    <location>
        <begin position="346"/>
        <end position="364"/>
    </location>
</feature>
<evidence type="ECO:0000256" key="1">
    <source>
        <dbReference type="SAM" id="Phobius"/>
    </source>
</evidence>
<keyword evidence="1" id="KW-0812">Transmembrane</keyword>